<protein>
    <submittedName>
        <fullName evidence="1">Uncharacterized protein</fullName>
    </submittedName>
</protein>
<dbReference type="AlphaFoldDB" id="A0A0J6ICV1"/>
<accession>A0A0J6ICV1</accession>
<reference evidence="1 2" key="1">
    <citation type="submission" date="2007-06" db="EMBL/GenBank/DDBJ databases">
        <title>The Genome Sequence of Coccidioides posadasii RMSCC_3488.</title>
        <authorList>
            <consortium name="Coccidioides Genome Resources Consortium"/>
            <consortium name="The Broad Institute Genome Sequencing Platform"/>
            <person name="Henn M.R."/>
            <person name="Sykes S."/>
            <person name="Young S."/>
            <person name="Jaffe D."/>
            <person name="Berlin A."/>
            <person name="Alvarez P."/>
            <person name="Butler J."/>
            <person name="Gnerre S."/>
            <person name="Grabherr M."/>
            <person name="Mauceli E."/>
            <person name="Brockman W."/>
            <person name="Kodira C."/>
            <person name="Alvarado L."/>
            <person name="Zeng Q."/>
            <person name="Crawford M."/>
            <person name="Antoine C."/>
            <person name="Devon K."/>
            <person name="Galgiani J."/>
            <person name="Orsborn K."/>
            <person name="Lewis M.L."/>
            <person name="Nusbaum C."/>
            <person name="Galagan J."/>
            <person name="Birren B."/>
        </authorList>
    </citation>
    <scope>NUCLEOTIDE SEQUENCE [LARGE SCALE GENOMIC DNA]</scope>
    <source>
        <strain evidence="1 2">RMSCC 3488</strain>
    </source>
</reference>
<gene>
    <name evidence="1" type="ORF">CPAG_05852</name>
</gene>
<sequence length="146" mass="16175">MSVTAVHVVLDEDVSVRRGFGEDKTSQPVARRNLVAINYSYGPTFSYVRLQADPSWQELGFKGECPLPVPSSEVIHFYQKQLDLYDKILAFKQDLVETLAVEQDGGVPEDRWEEDVRDDSPRDCGDLGVRGLGGLGGFGASFCTVF</sequence>
<reference evidence="2" key="3">
    <citation type="journal article" date="2010" name="Genome Res.">
        <title>Population genomic sequencing of Coccidioides fungi reveals recent hybridization and transposon control.</title>
        <authorList>
            <person name="Neafsey D.E."/>
            <person name="Barker B.M."/>
            <person name="Sharpton T.J."/>
            <person name="Stajich J.E."/>
            <person name="Park D.J."/>
            <person name="Whiston E."/>
            <person name="Hung C.-Y."/>
            <person name="McMahan C."/>
            <person name="White J."/>
            <person name="Sykes S."/>
            <person name="Heiman D."/>
            <person name="Young S."/>
            <person name="Zeng Q."/>
            <person name="Abouelleil A."/>
            <person name="Aftuck L."/>
            <person name="Bessette D."/>
            <person name="Brown A."/>
            <person name="FitzGerald M."/>
            <person name="Lui A."/>
            <person name="Macdonald J.P."/>
            <person name="Priest M."/>
            <person name="Orbach M.J."/>
            <person name="Galgiani J.N."/>
            <person name="Kirkland T.N."/>
            <person name="Cole G.T."/>
            <person name="Birren B.W."/>
            <person name="Henn M.R."/>
            <person name="Taylor J.W."/>
            <person name="Rounsley S.D."/>
        </authorList>
    </citation>
    <scope>NUCLEOTIDE SEQUENCE [LARGE SCALE GENOMIC DNA]</scope>
    <source>
        <strain evidence="2">RMSCC 3488</strain>
    </source>
</reference>
<evidence type="ECO:0000313" key="1">
    <source>
        <dbReference type="EMBL" id="KMM69537.1"/>
    </source>
</evidence>
<proteinExistence type="predicted"/>
<dbReference type="Proteomes" id="UP000054567">
    <property type="component" value="Unassembled WGS sequence"/>
</dbReference>
<name>A0A0J6ICV1_COCPO</name>
<dbReference type="VEuPathDB" id="FungiDB:CPAG_05852"/>
<reference evidence="2" key="2">
    <citation type="journal article" date="2009" name="Genome Res.">
        <title>Comparative genomic analyses of the human fungal pathogens Coccidioides and their relatives.</title>
        <authorList>
            <person name="Sharpton T.J."/>
            <person name="Stajich J.E."/>
            <person name="Rounsley S.D."/>
            <person name="Gardner M.J."/>
            <person name="Wortman J.R."/>
            <person name="Jordar V.S."/>
            <person name="Maiti R."/>
            <person name="Kodira C.D."/>
            <person name="Neafsey D.E."/>
            <person name="Zeng Q."/>
            <person name="Hung C.-Y."/>
            <person name="McMahan C."/>
            <person name="Muszewska A."/>
            <person name="Grynberg M."/>
            <person name="Mandel M.A."/>
            <person name="Kellner E.M."/>
            <person name="Barker B.M."/>
            <person name="Galgiani J.N."/>
            <person name="Orbach M.J."/>
            <person name="Kirkland T.N."/>
            <person name="Cole G.T."/>
            <person name="Henn M.R."/>
            <person name="Birren B.W."/>
            <person name="Taylor J.W."/>
        </authorList>
    </citation>
    <scope>NUCLEOTIDE SEQUENCE [LARGE SCALE GENOMIC DNA]</scope>
    <source>
        <strain evidence="2">RMSCC 3488</strain>
    </source>
</reference>
<dbReference type="EMBL" id="DS268111">
    <property type="protein sequence ID" value="KMM69537.1"/>
    <property type="molecule type" value="Genomic_DNA"/>
</dbReference>
<organism evidence="1 2">
    <name type="scientific">Coccidioides posadasii RMSCC 3488</name>
    <dbReference type="NCBI Taxonomy" id="454284"/>
    <lineage>
        <taxon>Eukaryota</taxon>
        <taxon>Fungi</taxon>
        <taxon>Dikarya</taxon>
        <taxon>Ascomycota</taxon>
        <taxon>Pezizomycotina</taxon>
        <taxon>Eurotiomycetes</taxon>
        <taxon>Eurotiomycetidae</taxon>
        <taxon>Onygenales</taxon>
        <taxon>Onygenaceae</taxon>
        <taxon>Coccidioides</taxon>
    </lineage>
</organism>
<evidence type="ECO:0000313" key="2">
    <source>
        <dbReference type="Proteomes" id="UP000054567"/>
    </source>
</evidence>